<reference evidence="1" key="1">
    <citation type="submission" date="2015-12" db="EMBL/GenBank/DDBJ databases">
        <title>Update maize B73 reference genome by single molecule sequencing technologies.</title>
        <authorList>
            <consortium name="Maize Genome Sequencing Project"/>
            <person name="Ware D."/>
        </authorList>
    </citation>
    <scope>NUCLEOTIDE SEQUENCE [LARGE SCALE GENOMIC DNA]</scope>
    <source>
        <tissue evidence="1">Seedling</tissue>
    </source>
</reference>
<dbReference type="Pfam" id="PF00612">
    <property type="entry name" value="IQ"/>
    <property type="match status" value="1"/>
</dbReference>
<proteinExistence type="predicted"/>
<dbReference type="InterPro" id="IPR000048">
    <property type="entry name" value="IQ_motif_EF-hand-BS"/>
</dbReference>
<dbReference type="EMBL" id="CM007649">
    <property type="protein sequence ID" value="ONM29091.1"/>
    <property type="molecule type" value="Genomic_DNA"/>
</dbReference>
<organism evidence="1">
    <name type="scientific">Zea mays</name>
    <name type="common">Maize</name>
    <dbReference type="NCBI Taxonomy" id="4577"/>
    <lineage>
        <taxon>Eukaryota</taxon>
        <taxon>Viridiplantae</taxon>
        <taxon>Streptophyta</taxon>
        <taxon>Embryophyta</taxon>
        <taxon>Tracheophyta</taxon>
        <taxon>Spermatophyta</taxon>
        <taxon>Magnoliopsida</taxon>
        <taxon>Liliopsida</taxon>
        <taxon>Poales</taxon>
        <taxon>Poaceae</taxon>
        <taxon>PACMAD clade</taxon>
        <taxon>Panicoideae</taxon>
        <taxon>Andropogonodae</taxon>
        <taxon>Andropogoneae</taxon>
        <taxon>Tripsacinae</taxon>
        <taxon>Zea</taxon>
    </lineage>
</organism>
<accession>A0A1D6MI92</accession>
<name>A0A1D6MI92_MAIZE</name>
<dbReference type="SMART" id="SM00015">
    <property type="entry name" value="IQ"/>
    <property type="match status" value="1"/>
</dbReference>
<sequence>MASPANFAAASWQPASPSPWAAPHATFVTSSWQPASPSPWAAPHATFVTPSWQPVSPSPWATSPANFVNTSWTSACPSPGTMPNFVTSSLLTASPSPWTTPLRAAMAQQSPAPSMGDLWTNIRVDLAKMQATLQKVEQGLLQIKAAVQHEQHQLVLSARLQTSAAVGIQAAARGFLARRRVREMRRQMLEAALVTVDLGTRGRDLALSNDHQQRHRAAISKCEHGTSPAGDELQLYGSGGREGTPLVIGKGALFSATTFRYRPPRGCLRWLLLRPIPDGRPCAPLSSRWRPWDPGGCTRASPIRGGCPPYLMG</sequence>
<dbReference type="Gene3D" id="1.20.5.190">
    <property type="match status" value="1"/>
</dbReference>
<protein>
    <submittedName>
        <fullName evidence="1">Protein ALWAYS EARLY 3</fullName>
    </submittedName>
</protein>
<evidence type="ECO:0000313" key="1">
    <source>
        <dbReference type="EMBL" id="ONM29087.1"/>
    </source>
</evidence>
<dbReference type="EMBL" id="CM007649">
    <property type="protein sequence ID" value="ONM29087.1"/>
    <property type="molecule type" value="Genomic_DNA"/>
</dbReference>
<gene>
    <name evidence="1" type="ORF">ZEAMMB73_Zm00001d039537</name>
</gene>
<dbReference type="AlphaFoldDB" id="A0A1D6MI92"/>
<dbReference type="PROSITE" id="PS50096">
    <property type="entry name" value="IQ"/>
    <property type="match status" value="1"/>
</dbReference>